<reference evidence="2 3" key="1">
    <citation type="journal article" date="2018" name="Mol. Biol. Evol.">
        <title>Broad Genomic Sampling Reveals a Smut Pathogenic Ancestry of the Fungal Clade Ustilaginomycotina.</title>
        <authorList>
            <person name="Kijpornyongpan T."/>
            <person name="Mondo S.J."/>
            <person name="Barry K."/>
            <person name="Sandor L."/>
            <person name="Lee J."/>
            <person name="Lipzen A."/>
            <person name="Pangilinan J."/>
            <person name="LaButti K."/>
            <person name="Hainaut M."/>
            <person name="Henrissat B."/>
            <person name="Grigoriev I.V."/>
            <person name="Spatafora J.W."/>
            <person name="Aime M.C."/>
        </authorList>
    </citation>
    <scope>NUCLEOTIDE SEQUENCE [LARGE SCALE GENOMIC DNA]</scope>
    <source>
        <strain evidence="2 3">MCA 4186</strain>
    </source>
</reference>
<accession>A0A316Z3H9</accession>
<proteinExistence type="predicted"/>
<dbReference type="RefSeq" id="XP_025596428.1">
    <property type="nucleotide sequence ID" value="XM_025741199.1"/>
</dbReference>
<evidence type="ECO:0000313" key="3">
    <source>
        <dbReference type="Proteomes" id="UP000245946"/>
    </source>
</evidence>
<dbReference type="AlphaFoldDB" id="A0A316Z3H9"/>
<dbReference type="Proteomes" id="UP000245946">
    <property type="component" value="Unassembled WGS sequence"/>
</dbReference>
<evidence type="ECO:0000313" key="2">
    <source>
        <dbReference type="EMBL" id="PWN96149.1"/>
    </source>
</evidence>
<organism evidence="2 3">
    <name type="scientific">Tilletiopsis washingtonensis</name>
    <dbReference type="NCBI Taxonomy" id="58919"/>
    <lineage>
        <taxon>Eukaryota</taxon>
        <taxon>Fungi</taxon>
        <taxon>Dikarya</taxon>
        <taxon>Basidiomycota</taxon>
        <taxon>Ustilaginomycotina</taxon>
        <taxon>Exobasidiomycetes</taxon>
        <taxon>Entylomatales</taxon>
        <taxon>Entylomatales incertae sedis</taxon>
        <taxon>Tilletiopsis</taxon>
    </lineage>
</organism>
<evidence type="ECO:0008006" key="4">
    <source>
        <dbReference type="Google" id="ProtNLM"/>
    </source>
</evidence>
<name>A0A316Z3H9_9BASI</name>
<dbReference type="EMBL" id="KZ819300">
    <property type="protein sequence ID" value="PWN96149.1"/>
    <property type="molecule type" value="Genomic_DNA"/>
</dbReference>
<gene>
    <name evidence="2" type="ORF">FA09DRAFT_326260</name>
</gene>
<feature type="compositionally biased region" description="Low complexity" evidence="1">
    <location>
        <begin position="10"/>
        <end position="28"/>
    </location>
</feature>
<evidence type="ECO:0000256" key="1">
    <source>
        <dbReference type="SAM" id="MobiDB-lite"/>
    </source>
</evidence>
<dbReference type="GeneID" id="37268743"/>
<protein>
    <recommendedName>
        <fullName evidence="4">F-box domain-containing protein</fullName>
    </recommendedName>
</protein>
<keyword evidence="3" id="KW-1185">Reference proteome</keyword>
<feature type="region of interest" description="Disordered" evidence="1">
    <location>
        <begin position="1"/>
        <end position="39"/>
    </location>
</feature>
<sequence>MSNKKQKLFASDAASASTSSSSEQQQQQDKPVATISSSGPGWAQLQHALEQSATRHVVSEHASPTGLEDLPPELLVMIRDLISSDHDLVMLSCASPLMRRTLLHEDADEWDRRSSCKSREVQAKLDDNPSNDHLTAKERFKMLAPEGIGARQCSARARMGRSAQLLLCFSRTQI</sequence>